<keyword evidence="2" id="KW-1185">Reference proteome</keyword>
<sequence length="175" mass="19101">MTDCKLTMQKCFTRTAGSLPAAGTWNGIQRSTGDGQTALPPIPLNQIIPDNRTFLDACRRTISRAALHRRARRFEILRNKLQAASSTLPDETIATRAAPGLLRPPLSATHHTFGRASGHVTGPRAFQMAIDPRTVLSPLRPQQQAVQNTQPAFSASWASNIAASTLREPQPPHQH</sequence>
<gene>
    <name evidence="1" type="ORF">APY04_2541</name>
</gene>
<reference evidence="1 2" key="1">
    <citation type="submission" date="2015-10" db="EMBL/GenBank/DDBJ databases">
        <title>Transcriptomic analysis of a linuron degrading triple-species bacterial consortium.</title>
        <authorList>
            <person name="Albers P."/>
        </authorList>
    </citation>
    <scope>NUCLEOTIDE SEQUENCE [LARGE SCALE GENOMIC DNA]</scope>
    <source>
        <strain evidence="1 2">WDL6</strain>
    </source>
</reference>
<evidence type="ECO:0000313" key="2">
    <source>
        <dbReference type="Proteomes" id="UP000059074"/>
    </source>
</evidence>
<comment type="caution">
    <text evidence="1">The sequence shown here is derived from an EMBL/GenBank/DDBJ whole genome shotgun (WGS) entry which is preliminary data.</text>
</comment>
<dbReference type="Proteomes" id="UP000059074">
    <property type="component" value="Unassembled WGS sequence"/>
</dbReference>
<dbReference type="EMBL" id="LMTR01000073">
    <property type="protein sequence ID" value="KWT66345.1"/>
    <property type="molecule type" value="Genomic_DNA"/>
</dbReference>
<name>A0A120CUJ9_HYPSL</name>
<dbReference type="PATRIC" id="fig|121290.4.peg.444"/>
<organism evidence="1 2">
    <name type="scientific">Hyphomicrobium sulfonivorans</name>
    <dbReference type="NCBI Taxonomy" id="121290"/>
    <lineage>
        <taxon>Bacteria</taxon>
        <taxon>Pseudomonadati</taxon>
        <taxon>Pseudomonadota</taxon>
        <taxon>Alphaproteobacteria</taxon>
        <taxon>Hyphomicrobiales</taxon>
        <taxon>Hyphomicrobiaceae</taxon>
        <taxon>Hyphomicrobium</taxon>
    </lineage>
</organism>
<proteinExistence type="predicted"/>
<dbReference type="AlphaFoldDB" id="A0A120CUJ9"/>
<evidence type="ECO:0000313" key="1">
    <source>
        <dbReference type="EMBL" id="KWT66345.1"/>
    </source>
</evidence>
<accession>A0A120CUJ9</accession>
<protein>
    <submittedName>
        <fullName evidence="1">Uncharacterized protein</fullName>
    </submittedName>
</protein>